<dbReference type="OMA" id="NMGSVER"/>
<dbReference type="eggNOG" id="KOG0800">
    <property type="taxonomic scope" value="Eukaryota"/>
</dbReference>
<dbReference type="Pfam" id="PF13639">
    <property type="entry name" value="zf-RING_2"/>
    <property type="match status" value="1"/>
</dbReference>
<feature type="transmembrane region" description="Helical" evidence="3">
    <location>
        <begin position="199"/>
        <end position="224"/>
    </location>
</feature>
<feature type="transmembrane region" description="Helical" evidence="3">
    <location>
        <begin position="161"/>
        <end position="179"/>
    </location>
</feature>
<evidence type="ECO:0000313" key="5">
    <source>
        <dbReference type="EMBL" id="ERN19196.1"/>
    </source>
</evidence>
<dbReference type="PROSITE" id="PS50089">
    <property type="entry name" value="ZF_RING_2"/>
    <property type="match status" value="1"/>
</dbReference>
<keyword evidence="3" id="KW-1133">Transmembrane helix</keyword>
<keyword evidence="3" id="KW-0472">Membrane</keyword>
<keyword evidence="6" id="KW-1185">Reference proteome</keyword>
<dbReference type="HOGENOM" id="CLU_038211_2_0_1"/>
<dbReference type="PANTHER" id="PTHR46225:SF1">
    <property type="entry name" value="RING_U-BOX SUPERFAMILY PROTEIN"/>
    <property type="match status" value="1"/>
</dbReference>
<keyword evidence="3" id="KW-0812">Transmembrane</keyword>
<keyword evidence="1" id="KW-0479">Metal-binding</keyword>
<keyword evidence="1" id="KW-0863">Zinc-finger</keyword>
<feature type="region of interest" description="Disordered" evidence="2">
    <location>
        <begin position="1"/>
        <end position="25"/>
    </location>
</feature>
<reference evidence="6" key="1">
    <citation type="journal article" date="2013" name="Science">
        <title>The Amborella genome and the evolution of flowering plants.</title>
        <authorList>
            <consortium name="Amborella Genome Project"/>
        </authorList>
    </citation>
    <scope>NUCLEOTIDE SEQUENCE [LARGE SCALE GENOMIC DNA]</scope>
</reference>
<dbReference type="Proteomes" id="UP000017836">
    <property type="component" value="Unassembled WGS sequence"/>
</dbReference>
<dbReference type="InterPro" id="IPR001841">
    <property type="entry name" value="Znf_RING"/>
</dbReference>
<evidence type="ECO:0000313" key="6">
    <source>
        <dbReference type="Proteomes" id="UP000017836"/>
    </source>
</evidence>
<name>U5D0R3_AMBTC</name>
<dbReference type="AlphaFoldDB" id="U5D0R3"/>
<evidence type="ECO:0000256" key="3">
    <source>
        <dbReference type="SAM" id="Phobius"/>
    </source>
</evidence>
<protein>
    <recommendedName>
        <fullName evidence="4">RING-type domain-containing protein</fullName>
    </recommendedName>
</protein>
<dbReference type="SMART" id="SM00184">
    <property type="entry name" value="RING"/>
    <property type="match status" value="1"/>
</dbReference>
<dbReference type="Gene3D" id="3.30.40.10">
    <property type="entry name" value="Zinc/RING finger domain, C3HC4 (zinc finger)"/>
    <property type="match status" value="1"/>
</dbReference>
<evidence type="ECO:0000256" key="2">
    <source>
        <dbReference type="SAM" id="MobiDB-lite"/>
    </source>
</evidence>
<sequence length="331" mass="37875">MLVPSPTEFPASSGEDRETQHGPARSMPFSLLTRAAIQISRARWFSFIRRLYHYQNGVRSDLGSNPLNSKPWIWLELILVTAQIITITTILVISKNEKPVWPLRIWVTGYNFGCLLSLPMLYWRYRNSNSSNRNSTGSSDLEMQRENGESRASYIMNKCRVCLELFFAIWFVMGNVWVFDNRLGSSSRAPTLYGLCFGLLAWNALSYSFPFILFVVLCCCVPLISNAIGYNMNLGSLNRGASEDQISKLPSWRFKAGDEFMKANNSDKLGVVKSNRPLAPVDLECCICLAKYMDKEELRELPCSHFFHLRCIDQWLKIISCCPLCKQELDR</sequence>
<evidence type="ECO:0000259" key="4">
    <source>
        <dbReference type="PROSITE" id="PS50089"/>
    </source>
</evidence>
<accession>U5D0R3</accession>
<dbReference type="PANTHER" id="PTHR46225">
    <property type="entry name" value="C3H4 TYPE ZINC FINGER PROTEIN"/>
    <property type="match status" value="1"/>
</dbReference>
<feature type="transmembrane region" description="Helical" evidence="3">
    <location>
        <begin position="72"/>
        <end position="93"/>
    </location>
</feature>
<proteinExistence type="predicted"/>
<feature type="domain" description="RING-type" evidence="4">
    <location>
        <begin position="285"/>
        <end position="326"/>
    </location>
</feature>
<dbReference type="GO" id="GO:0008270">
    <property type="term" value="F:zinc ion binding"/>
    <property type="evidence" value="ECO:0007669"/>
    <property type="project" value="UniProtKB-KW"/>
</dbReference>
<gene>
    <name evidence="5" type="ORF">AMTR_s00061p00183390</name>
</gene>
<keyword evidence="1" id="KW-0862">Zinc</keyword>
<dbReference type="InterPro" id="IPR013083">
    <property type="entry name" value="Znf_RING/FYVE/PHD"/>
</dbReference>
<dbReference type="SUPFAM" id="SSF57850">
    <property type="entry name" value="RING/U-box"/>
    <property type="match status" value="1"/>
</dbReference>
<evidence type="ECO:0000256" key="1">
    <source>
        <dbReference type="PROSITE-ProRule" id="PRU00175"/>
    </source>
</evidence>
<organism evidence="5 6">
    <name type="scientific">Amborella trichopoda</name>
    <dbReference type="NCBI Taxonomy" id="13333"/>
    <lineage>
        <taxon>Eukaryota</taxon>
        <taxon>Viridiplantae</taxon>
        <taxon>Streptophyta</taxon>
        <taxon>Embryophyta</taxon>
        <taxon>Tracheophyta</taxon>
        <taxon>Spermatophyta</taxon>
        <taxon>Magnoliopsida</taxon>
        <taxon>Amborellales</taxon>
        <taxon>Amborellaceae</taxon>
        <taxon>Amborella</taxon>
    </lineage>
</organism>
<dbReference type="Gramene" id="ERN19196">
    <property type="protein sequence ID" value="ERN19196"/>
    <property type="gene ID" value="AMTR_s00061p00183390"/>
</dbReference>
<dbReference type="EMBL" id="KI392075">
    <property type="protein sequence ID" value="ERN19196.1"/>
    <property type="molecule type" value="Genomic_DNA"/>
</dbReference>